<reference evidence="2" key="1">
    <citation type="submission" date="2022-10" db="EMBL/GenBank/DDBJ databases">
        <title>The complete genomes of actinobacterial strains from the NBC collection.</title>
        <authorList>
            <person name="Joergensen T.S."/>
            <person name="Alvarez Arevalo M."/>
            <person name="Sterndorff E.B."/>
            <person name="Faurdal D."/>
            <person name="Vuksanovic O."/>
            <person name="Mourched A.-S."/>
            <person name="Charusanti P."/>
            <person name="Shaw S."/>
            <person name="Blin K."/>
            <person name="Weber T."/>
        </authorList>
    </citation>
    <scope>NUCLEOTIDE SEQUENCE</scope>
    <source>
        <strain evidence="2">NBC_01393</strain>
    </source>
</reference>
<name>A0AAU3I910_9ACTN</name>
<evidence type="ECO:0000313" key="2">
    <source>
        <dbReference type="EMBL" id="WTZ14363.1"/>
    </source>
</evidence>
<gene>
    <name evidence="2" type="ORF">OG699_44315</name>
</gene>
<sequence>MAVSPTSEAKLRAAMTRLLAGQPQNTDGALTKENLAREAGVSHATVNRATDVLAEWNAHVPHPVRRTPSERARDDTITTLRTQLTQARKQARELQGQLDALATLTANLYAENLTLRRRLHGPTPTAAHGIAMDEQPPTMILPRGAAKAVELR</sequence>
<keyword evidence="1" id="KW-0175">Coiled coil</keyword>
<protein>
    <submittedName>
        <fullName evidence="2">Uncharacterized protein</fullName>
    </submittedName>
</protein>
<organism evidence="2">
    <name type="scientific">Streptomyces sp. NBC_01393</name>
    <dbReference type="NCBI Taxonomy" id="2903851"/>
    <lineage>
        <taxon>Bacteria</taxon>
        <taxon>Bacillati</taxon>
        <taxon>Actinomycetota</taxon>
        <taxon>Actinomycetes</taxon>
        <taxon>Kitasatosporales</taxon>
        <taxon>Streptomycetaceae</taxon>
        <taxon>Streptomyces</taxon>
    </lineage>
</organism>
<feature type="coiled-coil region" evidence="1">
    <location>
        <begin position="77"/>
        <end position="104"/>
    </location>
</feature>
<evidence type="ECO:0000256" key="1">
    <source>
        <dbReference type="SAM" id="Coils"/>
    </source>
</evidence>
<accession>A0AAU3I910</accession>
<proteinExistence type="predicted"/>
<dbReference type="AlphaFoldDB" id="A0AAU3I910"/>
<dbReference type="EMBL" id="CP109546">
    <property type="protein sequence ID" value="WTZ14363.1"/>
    <property type="molecule type" value="Genomic_DNA"/>
</dbReference>